<dbReference type="Gene3D" id="3.20.20.70">
    <property type="entry name" value="Aldolase class I"/>
    <property type="match status" value="1"/>
</dbReference>
<dbReference type="STRING" id="667014.Thein_0555"/>
<comment type="function">
    <text evidence="11">Catalyzes the conversion of dihydroorotate to orotate.</text>
</comment>
<comment type="cofactor">
    <cofactor evidence="11">
        <name>FMN</name>
        <dbReference type="ChEBI" id="CHEBI:58210"/>
    </cofactor>
    <text evidence="11">Binds 1 FMN per subunit.</text>
</comment>
<evidence type="ECO:0000256" key="3">
    <source>
        <dbReference type="ARBA" id="ARBA00008008"/>
    </source>
</evidence>
<dbReference type="InParanoid" id="F8ABC6"/>
<dbReference type="KEGG" id="tid:Thein_0555"/>
<dbReference type="PANTHER" id="PTHR48109:SF1">
    <property type="entry name" value="DIHYDROOROTATE DEHYDROGENASE (FUMARATE)"/>
    <property type="match status" value="1"/>
</dbReference>
<comment type="catalytic activity">
    <reaction evidence="11">
        <text>(S)-dihydroorotate + A = orotate + AH2</text>
        <dbReference type="Rhea" id="RHEA:18073"/>
        <dbReference type="ChEBI" id="CHEBI:13193"/>
        <dbReference type="ChEBI" id="CHEBI:17499"/>
        <dbReference type="ChEBI" id="CHEBI:30839"/>
        <dbReference type="ChEBI" id="CHEBI:30864"/>
    </reaction>
</comment>
<evidence type="ECO:0000256" key="8">
    <source>
        <dbReference type="ARBA" id="ARBA00022975"/>
    </source>
</evidence>
<gene>
    <name evidence="11" type="primary">pyrD</name>
    <name evidence="13" type="ordered locus">Thein_0555</name>
</gene>
<feature type="binding site" evidence="11">
    <location>
        <begin position="263"/>
        <end position="264"/>
    </location>
    <ligand>
        <name>FMN</name>
        <dbReference type="ChEBI" id="CHEBI:58210"/>
    </ligand>
</feature>
<evidence type="ECO:0000256" key="5">
    <source>
        <dbReference type="ARBA" id="ARBA00022490"/>
    </source>
</evidence>
<feature type="binding site" evidence="11">
    <location>
        <position position="164"/>
    </location>
    <ligand>
        <name>FMN</name>
        <dbReference type="ChEBI" id="CHEBI:58210"/>
    </ligand>
</feature>
<dbReference type="HAMAP" id="MF_00224">
    <property type="entry name" value="DHO_dh_type1"/>
    <property type="match status" value="1"/>
</dbReference>
<dbReference type="NCBIfam" id="TIGR01037">
    <property type="entry name" value="pyrD_sub1_fam"/>
    <property type="match status" value="1"/>
</dbReference>
<dbReference type="UniPathway" id="UPA00070"/>
<keyword evidence="8 11" id="KW-0665">Pyrimidine biosynthesis</keyword>
<evidence type="ECO:0000256" key="1">
    <source>
        <dbReference type="ARBA" id="ARBA00004496"/>
    </source>
</evidence>
<dbReference type="AlphaFoldDB" id="F8ABC6"/>
<dbReference type="GO" id="GO:0004152">
    <property type="term" value="F:dihydroorotate dehydrogenase activity"/>
    <property type="evidence" value="ECO:0007669"/>
    <property type="project" value="UniProtKB-UniRule"/>
</dbReference>
<dbReference type="GO" id="GO:0005737">
    <property type="term" value="C:cytoplasm"/>
    <property type="evidence" value="ECO:0007669"/>
    <property type="project" value="UniProtKB-SubCell"/>
</dbReference>
<protein>
    <recommendedName>
        <fullName evidence="11">Dihydroorotate dehydrogenase</fullName>
        <shortName evidence="11">DHOD</shortName>
        <shortName evidence="11">DHODase</shortName>
        <shortName evidence="11">DHOdehase</shortName>
        <ecNumber evidence="11">1.3.-.-</ecNumber>
    </recommendedName>
</protein>
<keyword evidence="10" id="KW-0520">NAD</keyword>
<evidence type="ECO:0000256" key="2">
    <source>
        <dbReference type="ARBA" id="ARBA00004725"/>
    </source>
</evidence>
<evidence type="ECO:0000256" key="11">
    <source>
        <dbReference type="HAMAP-Rule" id="MF_00224"/>
    </source>
</evidence>
<feature type="binding site" evidence="11">
    <location>
        <position position="126"/>
    </location>
    <ligand>
        <name>FMN</name>
        <dbReference type="ChEBI" id="CHEBI:58210"/>
    </ligand>
</feature>
<feature type="domain" description="Dihydroorotate dehydrogenase catalytic" evidence="12">
    <location>
        <begin position="4"/>
        <end position="284"/>
    </location>
</feature>
<dbReference type="PATRIC" id="fig|667014.3.peg.574"/>
<comment type="pathway">
    <text evidence="2 11">Pyrimidine metabolism; UMP biosynthesis via de novo pathway.</text>
</comment>
<feature type="binding site" evidence="11">
    <location>
        <begin position="69"/>
        <end position="73"/>
    </location>
    <ligand>
        <name>substrate</name>
    </ligand>
</feature>
<dbReference type="InterPro" id="IPR013785">
    <property type="entry name" value="Aldolase_TIM"/>
</dbReference>
<comment type="subunit">
    <text evidence="4">Heterotetramer of 2 PyrK and 2 PyrD type B subunits.</text>
</comment>
<dbReference type="RefSeq" id="WP_013907181.1">
    <property type="nucleotide sequence ID" value="NC_015681.1"/>
</dbReference>
<evidence type="ECO:0000313" key="13">
    <source>
        <dbReference type="EMBL" id="AEH44436.1"/>
    </source>
</evidence>
<dbReference type="NCBIfam" id="NF005574">
    <property type="entry name" value="PRK07259.1"/>
    <property type="match status" value="1"/>
</dbReference>
<evidence type="ECO:0000256" key="9">
    <source>
        <dbReference type="ARBA" id="ARBA00023002"/>
    </source>
</evidence>
<dbReference type="InterPro" id="IPR012135">
    <property type="entry name" value="Dihydroorotate_DH_1_2"/>
</dbReference>
<feature type="binding site" evidence="11">
    <location>
        <begin position="190"/>
        <end position="191"/>
    </location>
    <ligand>
        <name>substrate</name>
    </ligand>
</feature>
<dbReference type="EMBL" id="CP002683">
    <property type="protein sequence ID" value="AEH44436.1"/>
    <property type="molecule type" value="Genomic_DNA"/>
</dbReference>
<dbReference type="OrthoDB" id="9794954at2"/>
<keyword evidence="9 11" id="KW-0560">Oxidoreductase</keyword>
<dbReference type="eggNOG" id="COG0167">
    <property type="taxonomic scope" value="Bacteria"/>
</dbReference>
<feature type="binding site" evidence="11">
    <location>
        <position position="21"/>
    </location>
    <ligand>
        <name>FMN</name>
        <dbReference type="ChEBI" id="CHEBI:58210"/>
    </ligand>
</feature>
<keyword evidence="14" id="KW-1185">Reference proteome</keyword>
<feature type="binding site" evidence="11">
    <location>
        <begin position="241"/>
        <end position="242"/>
    </location>
    <ligand>
        <name>FMN</name>
        <dbReference type="ChEBI" id="CHEBI:58210"/>
    </ligand>
</feature>
<dbReference type="PROSITE" id="PS00911">
    <property type="entry name" value="DHODEHASE_1"/>
    <property type="match status" value="1"/>
</dbReference>
<dbReference type="PANTHER" id="PTHR48109">
    <property type="entry name" value="DIHYDROOROTATE DEHYDROGENASE (QUINONE), MITOCHONDRIAL-RELATED"/>
    <property type="match status" value="1"/>
</dbReference>
<dbReference type="InterPro" id="IPR001295">
    <property type="entry name" value="Dihydroorotate_DH_CS"/>
</dbReference>
<reference evidence="13 14" key="2">
    <citation type="journal article" date="2012" name="Stand. Genomic Sci.">
        <title>Complete genome sequence of the thermophilic sulfate-reducing ocean bacterium Thermodesulfatator indicus type strain (CIR29812(T)).</title>
        <authorList>
            <person name="Anderson I."/>
            <person name="Saunders E."/>
            <person name="Lapidus A."/>
            <person name="Nolan M."/>
            <person name="Lucas S."/>
            <person name="Tice H."/>
            <person name="Del Rio T.G."/>
            <person name="Cheng J.F."/>
            <person name="Han C."/>
            <person name="Tapia R."/>
            <person name="Goodwin L.A."/>
            <person name="Pitluck S."/>
            <person name="Liolios K."/>
            <person name="Mavromatis K."/>
            <person name="Pagani I."/>
            <person name="Ivanova N."/>
            <person name="Mikhailova N."/>
            <person name="Pati A."/>
            <person name="Chen A."/>
            <person name="Palaniappan K."/>
            <person name="Land M."/>
            <person name="Hauser L."/>
            <person name="Jeffries C.D."/>
            <person name="Chang Y.J."/>
            <person name="Brambilla E.M."/>
            <person name="Rohde M."/>
            <person name="Spring S."/>
            <person name="Goker M."/>
            <person name="Detter J.C."/>
            <person name="Woyke T."/>
            <person name="Bristow J."/>
            <person name="Eisen J.A."/>
            <person name="Markowitz V."/>
            <person name="Hugenholtz P."/>
            <person name="Kyrpides N.C."/>
            <person name="Klenk H.P."/>
        </authorList>
    </citation>
    <scope>NUCLEOTIDE SEQUENCE [LARGE SCALE GENOMIC DNA]</scope>
    <source>
        <strain evidence="14">DSM 15286 / JCM 11887 / CIR29812</strain>
    </source>
</reference>
<proteinExistence type="inferred from homology"/>
<keyword evidence="7 11" id="KW-0288">FMN</keyword>
<feature type="binding site" evidence="11">
    <location>
        <begin position="45"/>
        <end position="46"/>
    </location>
    <ligand>
        <name>FMN</name>
        <dbReference type="ChEBI" id="CHEBI:58210"/>
    </ligand>
</feature>
<dbReference type="InterPro" id="IPR049622">
    <property type="entry name" value="Dihydroorotate_DH_I"/>
</dbReference>
<feature type="active site" description="Nucleophile" evidence="11">
    <location>
        <position position="129"/>
    </location>
</feature>
<dbReference type="HOGENOM" id="CLU_042042_0_0_0"/>
<evidence type="ECO:0000256" key="6">
    <source>
        <dbReference type="ARBA" id="ARBA00022630"/>
    </source>
</evidence>
<feature type="binding site" evidence="11">
    <location>
        <position position="126"/>
    </location>
    <ligand>
        <name>substrate</name>
    </ligand>
</feature>
<dbReference type="InterPro" id="IPR005720">
    <property type="entry name" value="Dihydroorotate_DH_cat"/>
</dbReference>
<comment type="caution">
    <text evidence="11">Lacks conserved residue(s) required for the propagation of feature annotation.</text>
</comment>
<feature type="binding site" evidence="11">
    <location>
        <position position="45"/>
    </location>
    <ligand>
        <name>substrate</name>
    </ligand>
</feature>
<dbReference type="GO" id="GO:0044205">
    <property type="term" value="P:'de novo' UMP biosynthetic process"/>
    <property type="evidence" value="ECO:0007669"/>
    <property type="project" value="UniProtKB-UniRule"/>
</dbReference>
<keyword evidence="5 11" id="KW-0963">Cytoplasm</keyword>
<evidence type="ECO:0000256" key="4">
    <source>
        <dbReference type="ARBA" id="ARBA00011669"/>
    </source>
</evidence>
<dbReference type="PIRSF" id="PIRSF000164">
    <property type="entry name" value="DHO_oxidase"/>
    <property type="match status" value="1"/>
</dbReference>
<dbReference type="InterPro" id="IPR033888">
    <property type="entry name" value="DHOD_1B"/>
</dbReference>
<dbReference type="CDD" id="cd04740">
    <property type="entry name" value="DHOD_1B_like"/>
    <property type="match status" value="1"/>
</dbReference>
<sequence length="301" mass="31612">MLDLSVKVAGVTFKNPVLLASGTWGFGEKLKSYLDLSTLGGLVSKGISLKPREGNPPPRLAETPCGLINAIGLENPGVEVFKKHILPQLLAFKTHLLVNIFGETIDEFLGVAEALKDEPITGLELNISCPNVAKGGLAFGHDPATVKTLVEEIGKIYSGFLVVKLPPVGPVLDVARVALESGADALTVANTYPALAVDLASRRLALGRGTGGLSGPAIKPLTLKLVYDLYRELKAPIFGCGGITSGKDVLEYILCGAAAVQVGTATLLDPQNPAKILTEIEEELKKLGETNLGNLLAALKY</sequence>
<organism evidence="13 14">
    <name type="scientific">Thermodesulfatator indicus (strain DSM 15286 / JCM 11887 / CIR29812)</name>
    <dbReference type="NCBI Taxonomy" id="667014"/>
    <lineage>
        <taxon>Bacteria</taxon>
        <taxon>Pseudomonadati</taxon>
        <taxon>Thermodesulfobacteriota</taxon>
        <taxon>Thermodesulfobacteria</taxon>
        <taxon>Thermodesulfobacteriales</taxon>
        <taxon>Thermodesulfatatoraceae</taxon>
        <taxon>Thermodesulfatator</taxon>
    </lineage>
</organism>
<dbReference type="InterPro" id="IPR050074">
    <property type="entry name" value="DHO_dehydrogenase"/>
</dbReference>
<feature type="binding site" evidence="11">
    <location>
        <position position="215"/>
    </location>
    <ligand>
        <name>FMN</name>
        <dbReference type="ChEBI" id="CHEBI:58210"/>
    </ligand>
</feature>
<comment type="subcellular location">
    <subcellularLocation>
        <location evidence="1 11">Cytoplasm</location>
    </subcellularLocation>
</comment>
<comment type="similarity">
    <text evidence="3 11">Belongs to the dihydroorotate dehydrogenase family. Type 1 subfamily.</text>
</comment>
<dbReference type="GO" id="GO:0006207">
    <property type="term" value="P:'de novo' pyrimidine nucleobase biosynthetic process"/>
    <property type="evidence" value="ECO:0007669"/>
    <property type="project" value="InterPro"/>
</dbReference>
<dbReference type="SUPFAM" id="SSF51395">
    <property type="entry name" value="FMN-linked oxidoreductases"/>
    <property type="match status" value="1"/>
</dbReference>
<dbReference type="EC" id="1.3.-.-" evidence="11"/>
<reference evidence="14" key="1">
    <citation type="submission" date="2011-04" db="EMBL/GenBank/DDBJ databases">
        <title>The complete genome of Thermodesulfatator indicus DSM 15286.</title>
        <authorList>
            <person name="Lucas S."/>
            <person name="Copeland A."/>
            <person name="Lapidus A."/>
            <person name="Bruce D."/>
            <person name="Goodwin L."/>
            <person name="Pitluck S."/>
            <person name="Peters L."/>
            <person name="Kyrpides N."/>
            <person name="Mavromatis K."/>
            <person name="Pagani I."/>
            <person name="Ivanova N."/>
            <person name="Saunders L."/>
            <person name="Detter J.C."/>
            <person name="Tapia R."/>
            <person name="Han C."/>
            <person name="Land M."/>
            <person name="Hauser L."/>
            <person name="Markowitz V."/>
            <person name="Cheng J.-F."/>
            <person name="Hugenholtz P."/>
            <person name="Woyke T."/>
            <person name="Wu D."/>
            <person name="Spring S."/>
            <person name="Schroeder M."/>
            <person name="Brambilla E."/>
            <person name="Klenk H.-P."/>
            <person name="Eisen J.A."/>
        </authorList>
    </citation>
    <scope>NUCLEOTIDE SEQUENCE [LARGE SCALE GENOMIC DNA]</scope>
    <source>
        <strain evidence="14">DSM 15286 / JCM 11887 / CIR29812</strain>
    </source>
</reference>
<dbReference type="PaxDb" id="667014-Thein_0555"/>
<accession>F8ABC6</accession>
<keyword evidence="6 11" id="KW-0285">Flavoprotein</keyword>
<name>F8ABC6_THEID</name>
<evidence type="ECO:0000313" key="14">
    <source>
        <dbReference type="Proteomes" id="UP000006793"/>
    </source>
</evidence>
<evidence type="ECO:0000256" key="10">
    <source>
        <dbReference type="ARBA" id="ARBA00023027"/>
    </source>
</evidence>
<dbReference type="Pfam" id="PF01180">
    <property type="entry name" value="DHO_dh"/>
    <property type="match status" value="1"/>
</dbReference>
<evidence type="ECO:0000259" key="12">
    <source>
        <dbReference type="Pfam" id="PF01180"/>
    </source>
</evidence>
<dbReference type="InterPro" id="IPR024920">
    <property type="entry name" value="Dihydroorotate_DH_1"/>
</dbReference>
<evidence type="ECO:0000256" key="7">
    <source>
        <dbReference type="ARBA" id="ARBA00022643"/>
    </source>
</evidence>
<dbReference type="Proteomes" id="UP000006793">
    <property type="component" value="Chromosome"/>
</dbReference>
<feature type="binding site" evidence="11">
    <location>
        <position position="99"/>
    </location>
    <ligand>
        <name>FMN</name>
        <dbReference type="ChEBI" id="CHEBI:58210"/>
    </ligand>
</feature>
<dbReference type="FunCoup" id="F8ABC6">
    <property type="interactions" value="181"/>
</dbReference>